<dbReference type="InterPro" id="IPR017441">
    <property type="entry name" value="Protein_kinase_ATP_BS"/>
</dbReference>
<evidence type="ECO:0000259" key="15">
    <source>
        <dbReference type="PROSITE" id="PS50042"/>
    </source>
</evidence>
<comment type="similarity">
    <text evidence="1">Belongs to the protein kinase superfamily. AGC Ser/Thr protein kinase family. cGMP subfamily.</text>
</comment>
<evidence type="ECO:0000256" key="13">
    <source>
        <dbReference type="SAM" id="MobiDB-lite"/>
    </source>
</evidence>
<sequence length="838" mass="93851">MKSFGKVGENFGKVGENLGKVPENFVKGLTKLNPLTVLPGMPTWNDMTGSHEEDAGGDGSTSTEDKPRGANKFRMRNIFAAPLEFTKESLEGVWKAAAITKSGEQTEFLQAAFAEHFVFANMSSRESKFLISMMALKKCHKGETIIEQGQRGEYLYVLQEGAVQFVIDGVAREQLGEKGTVFGELSLLYDCPTAASVIAHSDCHLWRVSQLTFRRIKAAHALEGDKEKRDVITSVSFFKGLSNDLIYKLADSLFERKFKKDEILVIKGSEANTMFMVKEGWIRATDISTKETKLADIKMQPGDHFGERAMVKGTPYAGTAVALTDGSAWCLSKKHYKRALGNLDLEQSIVRAQDFKMLQALPLFAYSDIDRVETELLAENIVDCQHAKGHVFANQGQKVDPALYIIRKGSVNMTKKSGENVTLSMGESFGFGGATLILTNKLMQESPEGVQAWLHQKKLFSCQKAINDNSVGADYTAIATEDVTVGMITLKQITKILYDPLRVGRRVGATPKSNINMQQLERRKVLGAGTFGTVWLTRHPATDTPYALKVQYKRQLIDFNQAKGVIREEKIMSRMHHPFVMSIVSSQQDEQCLYMVMDLLQGGELGSVMHTRKRKHLAEGSARFYGAGVLEGLSYMHRRFYIYRDLKGENVLLDNDGYAVIVDLGFAKFVPDKTFTFCGTPLFIAPEIVLSKGHDKGADIWSYGVLLYEMMTGENPFYTNEDMDQVDLFKAIVKGKYSYPHDSKISDAAKDLIDKILVGDPKVRLGSRNDLEIRNHAWFEGFDFGALYRKELTPVWTPKIKNPFDGSNFGDWSDAEKEEKDFQPLSHEEQQLFADFGQ</sequence>
<dbReference type="SMART" id="SM00100">
    <property type="entry name" value="cNMP"/>
    <property type="match status" value="2"/>
</dbReference>
<evidence type="ECO:0000256" key="6">
    <source>
        <dbReference type="ARBA" id="ARBA00022741"/>
    </source>
</evidence>
<dbReference type="Pfam" id="PF00027">
    <property type="entry name" value="cNMP_binding"/>
    <property type="match status" value="2"/>
</dbReference>
<dbReference type="GO" id="GO:0005524">
    <property type="term" value="F:ATP binding"/>
    <property type="evidence" value="ECO:0007669"/>
    <property type="project" value="UniProtKB-UniRule"/>
</dbReference>
<feature type="domain" description="Protein kinase" evidence="14">
    <location>
        <begin position="520"/>
        <end position="779"/>
    </location>
</feature>
<dbReference type="EMBL" id="CAICTM010001104">
    <property type="protein sequence ID" value="CAB9520491.1"/>
    <property type="molecule type" value="Genomic_DNA"/>
</dbReference>
<keyword evidence="8 12" id="KW-0067">ATP-binding</keyword>
<dbReference type="SUPFAM" id="SSF56112">
    <property type="entry name" value="Protein kinase-like (PK-like)"/>
    <property type="match status" value="1"/>
</dbReference>
<dbReference type="InterPro" id="IPR008271">
    <property type="entry name" value="Ser/Thr_kinase_AS"/>
</dbReference>
<keyword evidence="5" id="KW-0808">Transferase</keyword>
<dbReference type="PRINTS" id="PR00103">
    <property type="entry name" value="CAMPKINASE"/>
</dbReference>
<dbReference type="OrthoDB" id="35715at2759"/>
<reference evidence="17" key="1">
    <citation type="submission" date="2020-06" db="EMBL/GenBank/DDBJ databases">
        <authorList>
            <consortium name="Plant Systems Biology data submission"/>
        </authorList>
    </citation>
    <scope>NUCLEOTIDE SEQUENCE</scope>
    <source>
        <strain evidence="17">D6</strain>
    </source>
</reference>
<keyword evidence="4" id="KW-0140">cGMP</keyword>
<evidence type="ECO:0000256" key="1">
    <source>
        <dbReference type="ARBA" id="ARBA00006352"/>
    </source>
</evidence>
<evidence type="ECO:0000256" key="12">
    <source>
        <dbReference type="PROSITE-ProRule" id="PRU10141"/>
    </source>
</evidence>
<dbReference type="PROSITE" id="PS50011">
    <property type="entry name" value="PROTEIN_KINASE_DOM"/>
    <property type="match status" value="1"/>
</dbReference>
<dbReference type="GO" id="GO:0004692">
    <property type="term" value="F:cGMP-dependent protein kinase activity"/>
    <property type="evidence" value="ECO:0007669"/>
    <property type="project" value="UniProtKB-EC"/>
</dbReference>
<dbReference type="CDD" id="cd00038">
    <property type="entry name" value="CAP_ED"/>
    <property type="match status" value="2"/>
</dbReference>
<evidence type="ECO:0000259" key="14">
    <source>
        <dbReference type="PROSITE" id="PS50011"/>
    </source>
</evidence>
<dbReference type="EC" id="2.7.11.12" evidence="2"/>
<comment type="catalytic activity">
    <reaction evidence="10">
        <text>L-threonyl-[protein] + ATP = O-phospho-L-threonyl-[protein] + ADP + H(+)</text>
        <dbReference type="Rhea" id="RHEA:46608"/>
        <dbReference type="Rhea" id="RHEA-COMP:11060"/>
        <dbReference type="Rhea" id="RHEA-COMP:11605"/>
        <dbReference type="ChEBI" id="CHEBI:15378"/>
        <dbReference type="ChEBI" id="CHEBI:30013"/>
        <dbReference type="ChEBI" id="CHEBI:30616"/>
        <dbReference type="ChEBI" id="CHEBI:61977"/>
        <dbReference type="ChEBI" id="CHEBI:456216"/>
        <dbReference type="EC" id="2.7.11.12"/>
    </reaction>
</comment>
<evidence type="ECO:0000256" key="9">
    <source>
        <dbReference type="ARBA" id="ARBA00022992"/>
    </source>
</evidence>
<keyword evidence="9" id="KW-0142">cGMP-binding</keyword>
<dbReference type="GO" id="GO:0030553">
    <property type="term" value="F:cGMP binding"/>
    <property type="evidence" value="ECO:0007669"/>
    <property type="project" value="UniProtKB-KW"/>
</dbReference>
<dbReference type="Gene3D" id="3.30.200.20">
    <property type="entry name" value="Phosphorylase Kinase, domain 1"/>
    <property type="match status" value="1"/>
</dbReference>
<evidence type="ECO:0000256" key="5">
    <source>
        <dbReference type="ARBA" id="ARBA00022679"/>
    </source>
</evidence>
<proteinExistence type="inferred from homology"/>
<dbReference type="Proteomes" id="UP001153069">
    <property type="component" value="Unassembled WGS sequence"/>
</dbReference>
<evidence type="ECO:0000313" key="17">
    <source>
        <dbReference type="EMBL" id="CAB9520491.1"/>
    </source>
</evidence>
<dbReference type="SMART" id="SM00220">
    <property type="entry name" value="S_TKc"/>
    <property type="match status" value="1"/>
</dbReference>
<dbReference type="GO" id="GO:0004691">
    <property type="term" value="F:cAMP-dependent protein kinase activity"/>
    <property type="evidence" value="ECO:0007669"/>
    <property type="project" value="TreeGrafter"/>
</dbReference>
<organism evidence="17 18">
    <name type="scientific">Seminavis robusta</name>
    <dbReference type="NCBI Taxonomy" id="568900"/>
    <lineage>
        <taxon>Eukaryota</taxon>
        <taxon>Sar</taxon>
        <taxon>Stramenopiles</taxon>
        <taxon>Ochrophyta</taxon>
        <taxon>Bacillariophyta</taxon>
        <taxon>Bacillariophyceae</taxon>
        <taxon>Bacillariophycidae</taxon>
        <taxon>Naviculales</taxon>
        <taxon>Naviculaceae</taxon>
        <taxon>Seminavis</taxon>
    </lineage>
</organism>
<comment type="catalytic activity">
    <reaction evidence="11">
        <text>L-seryl-[protein] + ATP = O-phospho-L-seryl-[protein] + ADP + H(+)</text>
        <dbReference type="Rhea" id="RHEA:17989"/>
        <dbReference type="Rhea" id="RHEA-COMP:9863"/>
        <dbReference type="Rhea" id="RHEA-COMP:11604"/>
        <dbReference type="ChEBI" id="CHEBI:15378"/>
        <dbReference type="ChEBI" id="CHEBI:29999"/>
        <dbReference type="ChEBI" id="CHEBI:30616"/>
        <dbReference type="ChEBI" id="CHEBI:83421"/>
        <dbReference type="ChEBI" id="CHEBI:456216"/>
        <dbReference type="EC" id="2.7.11.12"/>
    </reaction>
</comment>
<keyword evidence="6 12" id="KW-0547">Nucleotide-binding</keyword>
<feature type="domain" description="Cyclic nucleotide-binding" evidence="15">
    <location>
        <begin position="237"/>
        <end position="341"/>
    </location>
</feature>
<evidence type="ECO:0000256" key="4">
    <source>
        <dbReference type="ARBA" id="ARBA00022535"/>
    </source>
</evidence>
<dbReference type="InterPro" id="IPR014710">
    <property type="entry name" value="RmlC-like_jellyroll"/>
</dbReference>
<dbReference type="InterPro" id="IPR018490">
    <property type="entry name" value="cNMP-bd_dom_sf"/>
</dbReference>
<feature type="domain" description="AGC-kinase C-terminal" evidence="16">
    <location>
        <begin position="780"/>
        <end position="838"/>
    </location>
</feature>
<dbReference type="SUPFAM" id="SSF51206">
    <property type="entry name" value="cAMP-binding domain-like"/>
    <property type="match status" value="3"/>
</dbReference>
<dbReference type="PROSITE" id="PS51285">
    <property type="entry name" value="AGC_KINASE_CTER"/>
    <property type="match status" value="1"/>
</dbReference>
<dbReference type="GO" id="GO:0005952">
    <property type="term" value="C:cAMP-dependent protein kinase complex"/>
    <property type="evidence" value="ECO:0007669"/>
    <property type="project" value="TreeGrafter"/>
</dbReference>
<dbReference type="InterPro" id="IPR000595">
    <property type="entry name" value="cNMP-bd_dom"/>
</dbReference>
<dbReference type="InterPro" id="IPR000719">
    <property type="entry name" value="Prot_kinase_dom"/>
</dbReference>
<dbReference type="AlphaFoldDB" id="A0A9N8EFG9"/>
<dbReference type="Gene3D" id="2.60.120.10">
    <property type="entry name" value="Jelly Rolls"/>
    <property type="match status" value="3"/>
</dbReference>
<evidence type="ECO:0000256" key="7">
    <source>
        <dbReference type="ARBA" id="ARBA00022777"/>
    </source>
</evidence>
<evidence type="ECO:0000256" key="8">
    <source>
        <dbReference type="ARBA" id="ARBA00022840"/>
    </source>
</evidence>
<dbReference type="InterPro" id="IPR011009">
    <property type="entry name" value="Kinase-like_dom_sf"/>
</dbReference>
<evidence type="ECO:0000256" key="11">
    <source>
        <dbReference type="ARBA" id="ARBA00047462"/>
    </source>
</evidence>
<evidence type="ECO:0000256" key="10">
    <source>
        <dbReference type="ARBA" id="ARBA00047298"/>
    </source>
</evidence>
<name>A0A9N8EFG9_9STRA</name>
<feature type="domain" description="Cyclic nucleotide-binding" evidence="15">
    <location>
        <begin position="365"/>
        <end position="430"/>
    </location>
</feature>
<accession>A0A9N8EFG9</accession>
<evidence type="ECO:0000256" key="3">
    <source>
        <dbReference type="ARBA" id="ARBA00022527"/>
    </source>
</evidence>
<dbReference type="PANTHER" id="PTHR24353:SF143">
    <property type="entry name" value="PROTEIN KINASE DOMAIN-CONTAINING PROTEIN"/>
    <property type="match status" value="1"/>
</dbReference>
<evidence type="ECO:0000313" key="18">
    <source>
        <dbReference type="Proteomes" id="UP001153069"/>
    </source>
</evidence>
<dbReference type="Gene3D" id="1.10.510.10">
    <property type="entry name" value="Transferase(Phosphotransferase) domain 1"/>
    <property type="match status" value="1"/>
</dbReference>
<dbReference type="PROSITE" id="PS50042">
    <property type="entry name" value="CNMP_BINDING_3"/>
    <property type="match status" value="3"/>
</dbReference>
<protein>
    <recommendedName>
        <fullName evidence="2">cGMP-dependent protein kinase</fullName>
        <ecNumber evidence="2">2.7.11.12</ecNumber>
    </recommendedName>
</protein>
<feature type="binding site" evidence="12">
    <location>
        <position position="549"/>
    </location>
    <ligand>
        <name>ATP</name>
        <dbReference type="ChEBI" id="CHEBI:30616"/>
    </ligand>
</feature>
<dbReference type="InterPro" id="IPR000961">
    <property type="entry name" value="AGC-kinase_C"/>
</dbReference>
<evidence type="ECO:0000259" key="16">
    <source>
        <dbReference type="PROSITE" id="PS51285"/>
    </source>
</evidence>
<dbReference type="InterPro" id="IPR018488">
    <property type="entry name" value="cNMP-bd_CS"/>
</dbReference>
<dbReference type="Pfam" id="PF00069">
    <property type="entry name" value="Pkinase"/>
    <property type="match status" value="1"/>
</dbReference>
<comment type="caution">
    <text evidence="17">The sequence shown here is derived from an EMBL/GenBank/DDBJ whole genome shotgun (WGS) entry which is preliminary data.</text>
</comment>
<gene>
    <name evidence="17" type="ORF">SEMRO_1106_G242050.1</name>
</gene>
<dbReference type="PROSITE" id="PS00108">
    <property type="entry name" value="PROTEIN_KINASE_ST"/>
    <property type="match status" value="1"/>
</dbReference>
<dbReference type="PROSITE" id="PS00888">
    <property type="entry name" value="CNMP_BINDING_1"/>
    <property type="match status" value="1"/>
</dbReference>
<keyword evidence="3" id="KW-0723">Serine/threonine-protein kinase</keyword>
<evidence type="ECO:0000256" key="2">
    <source>
        <dbReference type="ARBA" id="ARBA00012428"/>
    </source>
</evidence>
<dbReference type="PROSITE" id="PS00107">
    <property type="entry name" value="PROTEIN_KINASE_ATP"/>
    <property type="match status" value="1"/>
</dbReference>
<dbReference type="PANTHER" id="PTHR24353">
    <property type="entry name" value="CYCLIC NUCLEOTIDE-DEPENDENT PROTEIN KINASE"/>
    <property type="match status" value="1"/>
</dbReference>
<keyword evidence="18" id="KW-1185">Reference proteome</keyword>
<keyword evidence="7 17" id="KW-0418">Kinase</keyword>
<feature type="domain" description="Cyclic nucleotide-binding" evidence="15">
    <location>
        <begin position="118"/>
        <end position="216"/>
    </location>
</feature>
<feature type="region of interest" description="Disordered" evidence="13">
    <location>
        <begin position="44"/>
        <end position="69"/>
    </location>
</feature>